<protein>
    <submittedName>
        <fullName evidence="1">Uncharacterized protein</fullName>
    </submittedName>
</protein>
<dbReference type="AlphaFoldDB" id="A0AAV4ELQ0"/>
<comment type="caution">
    <text evidence="1">The sequence shown here is derived from an EMBL/GenBank/DDBJ whole genome shotgun (WGS) entry which is preliminary data.</text>
</comment>
<organism evidence="1 2">
    <name type="scientific">Elysia marginata</name>
    <dbReference type="NCBI Taxonomy" id="1093978"/>
    <lineage>
        <taxon>Eukaryota</taxon>
        <taxon>Metazoa</taxon>
        <taxon>Spiralia</taxon>
        <taxon>Lophotrochozoa</taxon>
        <taxon>Mollusca</taxon>
        <taxon>Gastropoda</taxon>
        <taxon>Heterobranchia</taxon>
        <taxon>Euthyneura</taxon>
        <taxon>Panpulmonata</taxon>
        <taxon>Sacoglossa</taxon>
        <taxon>Placobranchoidea</taxon>
        <taxon>Plakobranchidae</taxon>
        <taxon>Elysia</taxon>
    </lineage>
</organism>
<evidence type="ECO:0000313" key="1">
    <source>
        <dbReference type="EMBL" id="GFR61681.1"/>
    </source>
</evidence>
<sequence>MTIGQSEKNAKVISADQVIAREPTVCQSICLDVPETASSENKAGPLSLGTNDSWNGLDPPPLFEDITVDVPSKGSAKLLNVNGLDSPAYPLTASPFRAAVTKLASGGASDTTDHYSAVEFCSAYTVDVDTEYRIQNSLLIPHGEIKKMTGSVQKDKHHDLKKGKQVKNHCSIKIYMYS</sequence>
<proteinExistence type="predicted"/>
<name>A0AAV4ELQ0_9GAST</name>
<dbReference type="EMBL" id="BMAT01007296">
    <property type="protein sequence ID" value="GFR61681.1"/>
    <property type="molecule type" value="Genomic_DNA"/>
</dbReference>
<accession>A0AAV4ELQ0</accession>
<reference evidence="1 2" key="1">
    <citation type="journal article" date="2021" name="Elife">
        <title>Chloroplast acquisition without the gene transfer in kleptoplastic sea slugs, Plakobranchus ocellatus.</title>
        <authorList>
            <person name="Maeda T."/>
            <person name="Takahashi S."/>
            <person name="Yoshida T."/>
            <person name="Shimamura S."/>
            <person name="Takaki Y."/>
            <person name="Nagai Y."/>
            <person name="Toyoda A."/>
            <person name="Suzuki Y."/>
            <person name="Arimoto A."/>
            <person name="Ishii H."/>
            <person name="Satoh N."/>
            <person name="Nishiyama T."/>
            <person name="Hasebe M."/>
            <person name="Maruyama T."/>
            <person name="Minagawa J."/>
            <person name="Obokata J."/>
            <person name="Shigenobu S."/>
        </authorList>
    </citation>
    <scope>NUCLEOTIDE SEQUENCE [LARGE SCALE GENOMIC DNA]</scope>
</reference>
<gene>
    <name evidence="1" type="ORF">ElyMa_003563400</name>
</gene>
<keyword evidence="2" id="KW-1185">Reference proteome</keyword>
<dbReference type="Proteomes" id="UP000762676">
    <property type="component" value="Unassembled WGS sequence"/>
</dbReference>
<evidence type="ECO:0000313" key="2">
    <source>
        <dbReference type="Proteomes" id="UP000762676"/>
    </source>
</evidence>